<dbReference type="RefSeq" id="WP_060929409.1">
    <property type="nucleotide sequence ID" value="NZ_KQ955279.1"/>
</dbReference>
<dbReference type="STRING" id="33036.HMPREF3200_01024"/>
<comment type="caution">
    <text evidence="1">The sequence shown here is derived from an EMBL/GenBank/DDBJ whole genome shotgun (WGS) entry which is preliminary data.</text>
</comment>
<accession>A0A133KEU9</accession>
<organism evidence="1 2">
    <name type="scientific">Anaerococcus tetradius</name>
    <dbReference type="NCBI Taxonomy" id="33036"/>
    <lineage>
        <taxon>Bacteria</taxon>
        <taxon>Bacillati</taxon>
        <taxon>Bacillota</taxon>
        <taxon>Tissierellia</taxon>
        <taxon>Tissierellales</taxon>
        <taxon>Peptoniphilaceae</taxon>
        <taxon>Anaerococcus</taxon>
    </lineage>
</organism>
<reference evidence="2" key="1">
    <citation type="submission" date="2016-01" db="EMBL/GenBank/DDBJ databases">
        <authorList>
            <person name="Mitreva M."/>
            <person name="Pepin K.H."/>
            <person name="Mihindukulasuriya K.A."/>
            <person name="Fulton R."/>
            <person name="Fronick C."/>
            <person name="O'Laughlin M."/>
            <person name="Miner T."/>
            <person name="Herter B."/>
            <person name="Rosa B.A."/>
            <person name="Cordes M."/>
            <person name="Tomlinson C."/>
            <person name="Wollam A."/>
            <person name="Palsikar V.B."/>
            <person name="Mardis E.R."/>
            <person name="Wilson R.K."/>
        </authorList>
    </citation>
    <scope>NUCLEOTIDE SEQUENCE [LARGE SCALE GENOMIC DNA]</scope>
    <source>
        <strain evidence="2">MJR8151</strain>
    </source>
</reference>
<keyword evidence="2" id="KW-1185">Reference proteome</keyword>
<name>A0A133KEU9_9FIRM</name>
<dbReference type="AlphaFoldDB" id="A0A133KEU9"/>
<dbReference type="Proteomes" id="UP000070383">
    <property type="component" value="Unassembled WGS sequence"/>
</dbReference>
<evidence type="ECO:0000313" key="2">
    <source>
        <dbReference type="Proteomes" id="UP000070383"/>
    </source>
</evidence>
<evidence type="ECO:0000313" key="1">
    <source>
        <dbReference type="EMBL" id="KWZ77975.1"/>
    </source>
</evidence>
<protein>
    <submittedName>
        <fullName evidence="1">Uncharacterized protein</fullName>
    </submittedName>
</protein>
<dbReference type="PATRIC" id="fig|33036.3.peg.1015"/>
<dbReference type="OrthoDB" id="1693100at2"/>
<dbReference type="EMBL" id="LRPM01000039">
    <property type="protein sequence ID" value="KWZ77975.1"/>
    <property type="molecule type" value="Genomic_DNA"/>
</dbReference>
<sequence length="266" mass="30745">MKRGFISIYVLLVLLFISVSIAFLARQVQNNTDIESDLYAKKEAIYDAQSHVNIFYKNEFDKIKEYVLEDLKRTNVDGMSDENFQNAKQYQLTYKNKDTIIYMGRVIDTKINRKRDKIYKIASVIESGNVKAEANIYFKIKEHILIDSDSPIKYNDIKDSLGKIQFKKDYSIYGSIPATSPSHPYYGLICIDNDLNLDKDLYINGILLVKGKINTNGKKLKVTGQLICDNENFTGIDYTKDYTYIINCVENKMDLIDVKIIIRKAF</sequence>
<proteinExistence type="predicted"/>
<gene>
    <name evidence="1" type="ORF">HMPREF3200_01024</name>
</gene>